<protein>
    <submittedName>
        <fullName evidence="1">Uncharacterized protein</fullName>
    </submittedName>
</protein>
<proteinExistence type="predicted"/>
<gene>
    <name evidence="1" type="ORF">LEP1GSC158_3004</name>
</gene>
<dbReference type="Proteomes" id="UP000012089">
    <property type="component" value="Unassembled WGS sequence"/>
</dbReference>
<dbReference type="EMBL" id="AFMF02000016">
    <property type="protein sequence ID" value="EMM97585.1"/>
    <property type="molecule type" value="Genomic_DNA"/>
</dbReference>
<evidence type="ECO:0000313" key="1">
    <source>
        <dbReference type="EMBL" id="EMM97585.1"/>
    </source>
</evidence>
<dbReference type="AlphaFoldDB" id="M6HKE6"/>
<evidence type="ECO:0000313" key="2">
    <source>
        <dbReference type="Proteomes" id="UP000012089"/>
    </source>
</evidence>
<reference evidence="1 2" key="1">
    <citation type="submission" date="2013-01" db="EMBL/GenBank/DDBJ databases">
        <authorList>
            <person name="Harkins D.M."/>
            <person name="Durkin A.S."/>
            <person name="Brinkac L.M."/>
            <person name="Haft D.H."/>
            <person name="Selengut J.D."/>
            <person name="Sanka R."/>
            <person name="DePew J."/>
            <person name="Purushe J."/>
            <person name="Tulsiani S.M."/>
            <person name="Graham G.C."/>
            <person name="Burns M.-A."/>
            <person name="Dohnt M.F."/>
            <person name="Smythe L.D."/>
            <person name="McKay D.B."/>
            <person name="Craig S.B."/>
            <person name="Vinetz J.M."/>
            <person name="Sutton G.G."/>
            <person name="Nierman W.C."/>
            <person name="Fouts D.E."/>
        </authorList>
    </citation>
    <scope>NUCLEOTIDE SEQUENCE [LARGE SCALE GENOMIC DNA]</scope>
    <source>
        <strain evidence="1 2">LT2156</strain>
    </source>
</reference>
<sequence>MDFSIKRDNFKSWIEKAKKVPAGNQDRLSNRRKKLLL</sequence>
<name>M6HKE6_LEPIR</name>
<organism evidence="1 2">
    <name type="scientific">Leptospira interrogans serovar Zanoni str. LT2156</name>
    <dbReference type="NCBI Taxonomy" id="1001601"/>
    <lineage>
        <taxon>Bacteria</taxon>
        <taxon>Pseudomonadati</taxon>
        <taxon>Spirochaetota</taxon>
        <taxon>Spirochaetia</taxon>
        <taxon>Leptospirales</taxon>
        <taxon>Leptospiraceae</taxon>
        <taxon>Leptospira</taxon>
    </lineage>
</organism>
<comment type="caution">
    <text evidence="1">The sequence shown here is derived from an EMBL/GenBank/DDBJ whole genome shotgun (WGS) entry which is preliminary data.</text>
</comment>
<accession>M6HKE6</accession>